<feature type="transmembrane region" description="Helical" evidence="7">
    <location>
        <begin position="171"/>
        <end position="190"/>
    </location>
</feature>
<dbReference type="SUPFAM" id="SSF103473">
    <property type="entry name" value="MFS general substrate transporter"/>
    <property type="match status" value="1"/>
</dbReference>
<gene>
    <name evidence="9" type="ORF">B5807_09148</name>
</gene>
<dbReference type="FunFam" id="1.20.1250.20:FF:000018">
    <property type="entry name" value="MFS transporter permease"/>
    <property type="match status" value="1"/>
</dbReference>
<evidence type="ECO:0000256" key="6">
    <source>
        <dbReference type="SAM" id="MobiDB-lite"/>
    </source>
</evidence>
<feature type="domain" description="Major facilitator superfamily (MFS) profile" evidence="8">
    <location>
        <begin position="106"/>
        <end position="545"/>
    </location>
</feature>
<dbReference type="GO" id="GO:0016020">
    <property type="term" value="C:membrane"/>
    <property type="evidence" value="ECO:0007669"/>
    <property type="project" value="UniProtKB-SubCell"/>
</dbReference>
<evidence type="ECO:0000256" key="3">
    <source>
        <dbReference type="ARBA" id="ARBA00022692"/>
    </source>
</evidence>
<feature type="compositionally biased region" description="Low complexity" evidence="6">
    <location>
        <begin position="18"/>
        <end position="37"/>
    </location>
</feature>
<evidence type="ECO:0000256" key="2">
    <source>
        <dbReference type="ARBA" id="ARBA00022448"/>
    </source>
</evidence>
<dbReference type="InterPro" id="IPR011701">
    <property type="entry name" value="MFS"/>
</dbReference>
<feature type="transmembrane region" description="Helical" evidence="7">
    <location>
        <begin position="390"/>
        <end position="411"/>
    </location>
</feature>
<keyword evidence="2" id="KW-0813">Transport</keyword>
<feature type="transmembrane region" description="Helical" evidence="7">
    <location>
        <begin position="487"/>
        <end position="507"/>
    </location>
</feature>
<dbReference type="PANTHER" id="PTHR43791:SF27">
    <property type="entry name" value="TRANSPORTER, PUTATIVE (AFU_ORTHOLOGUE AFUA_2G15730)-RELATED"/>
    <property type="match status" value="1"/>
</dbReference>
<proteinExistence type="predicted"/>
<evidence type="ECO:0000259" key="8">
    <source>
        <dbReference type="PROSITE" id="PS50850"/>
    </source>
</evidence>
<dbReference type="InterPro" id="IPR036259">
    <property type="entry name" value="MFS_trans_sf"/>
</dbReference>
<feature type="region of interest" description="Disordered" evidence="6">
    <location>
        <begin position="1"/>
        <end position="74"/>
    </location>
</feature>
<protein>
    <recommendedName>
        <fullName evidence="8">Major facilitator superfamily (MFS) profile domain-containing protein</fullName>
    </recommendedName>
</protein>
<dbReference type="Pfam" id="PF07690">
    <property type="entry name" value="MFS_1"/>
    <property type="match status" value="1"/>
</dbReference>
<dbReference type="AlphaFoldDB" id="A0A1Y2LN51"/>
<evidence type="ECO:0000313" key="10">
    <source>
        <dbReference type="Proteomes" id="UP000193240"/>
    </source>
</evidence>
<dbReference type="GO" id="GO:0022857">
    <property type="term" value="F:transmembrane transporter activity"/>
    <property type="evidence" value="ECO:0007669"/>
    <property type="project" value="InterPro"/>
</dbReference>
<evidence type="ECO:0000256" key="4">
    <source>
        <dbReference type="ARBA" id="ARBA00022989"/>
    </source>
</evidence>
<name>A0A1Y2LN51_EPING</name>
<feature type="transmembrane region" description="Helical" evidence="7">
    <location>
        <begin position="145"/>
        <end position="164"/>
    </location>
</feature>
<feature type="transmembrane region" description="Helical" evidence="7">
    <location>
        <begin position="106"/>
        <end position="125"/>
    </location>
</feature>
<keyword evidence="4 7" id="KW-1133">Transmembrane helix</keyword>
<organism evidence="9 10">
    <name type="scientific">Epicoccum nigrum</name>
    <name type="common">Soil fungus</name>
    <name type="synonym">Epicoccum purpurascens</name>
    <dbReference type="NCBI Taxonomy" id="105696"/>
    <lineage>
        <taxon>Eukaryota</taxon>
        <taxon>Fungi</taxon>
        <taxon>Dikarya</taxon>
        <taxon>Ascomycota</taxon>
        <taxon>Pezizomycotina</taxon>
        <taxon>Dothideomycetes</taxon>
        <taxon>Pleosporomycetidae</taxon>
        <taxon>Pleosporales</taxon>
        <taxon>Pleosporineae</taxon>
        <taxon>Didymellaceae</taxon>
        <taxon>Epicoccum</taxon>
    </lineage>
</organism>
<feature type="transmembrane region" description="Helical" evidence="7">
    <location>
        <begin position="232"/>
        <end position="252"/>
    </location>
</feature>
<dbReference type="Gene3D" id="1.20.1250.20">
    <property type="entry name" value="MFS general substrate transporter like domains"/>
    <property type="match status" value="1"/>
</dbReference>
<feature type="transmembrane region" description="Helical" evidence="7">
    <location>
        <begin position="423"/>
        <end position="444"/>
    </location>
</feature>
<evidence type="ECO:0000256" key="1">
    <source>
        <dbReference type="ARBA" id="ARBA00004141"/>
    </source>
</evidence>
<evidence type="ECO:0000256" key="7">
    <source>
        <dbReference type="SAM" id="Phobius"/>
    </source>
</evidence>
<feature type="transmembrane region" description="Helical" evidence="7">
    <location>
        <begin position="264"/>
        <end position="286"/>
    </location>
</feature>
<feature type="region of interest" description="Disordered" evidence="6">
    <location>
        <begin position="310"/>
        <end position="346"/>
    </location>
</feature>
<dbReference type="FunFam" id="1.20.1250.20:FF:000013">
    <property type="entry name" value="MFS general substrate transporter"/>
    <property type="match status" value="1"/>
</dbReference>
<evidence type="ECO:0000256" key="5">
    <source>
        <dbReference type="ARBA" id="ARBA00023136"/>
    </source>
</evidence>
<dbReference type="InterPro" id="IPR020846">
    <property type="entry name" value="MFS_dom"/>
</dbReference>
<sequence>MPSTIRPLRMVVDERASDSTTDSASPRPTPSRSSGSSENLPMLNEPNAYELQPISHSVPASPAEKEDEDGDYARSTRRLSFDSVQSYELYTPDEDRRVLRKLDRKLVGFMALLYCLSFLDRTNIGNARIAGMQRDLQLSSKQFEWLIWAFYITYIGFEWMTLMYRIVPPHIYISICIFSWGLIACLQSIAPTFSVLVALRALLGIGEAAFSPGVPFYLSFFFRRRELAFRTGLFISASPLSSAFAGALAWLITKLASHTPLSPWRLLFLLEGFPSMLVAVWAFSFVPDGPGSVGWLTARERKVAVLRLRQEKEGAHDDDDEEKEEEEEEEEEEETPPSRPPALNPSEILHTLLDPKPHLTALMLFSANVAFGSTPIFLPTILHSTAHSALTAQALTLPPYLLAFLSVLATAHLSDRAQSRSPFIIAHALLAAGGYGAIALLGHYRSPHTLLHYFALFPAVAGFFSCVTLIITWTLNNQRDATARGAGIALLNLVGQFGPLVGAGLFPEEQGPWYVEGMAVCAGFMGAVAVLAGVLRAVLARENARASASASARGEYAGLDGGNGRRGRGKPFEYML</sequence>
<accession>A0A1Y2LN51</accession>
<dbReference type="EMBL" id="KZ107855">
    <property type="protein sequence ID" value="OSS45170.1"/>
    <property type="molecule type" value="Genomic_DNA"/>
</dbReference>
<dbReference type="OMA" id="TWTMDNR"/>
<feature type="transmembrane region" description="Helical" evidence="7">
    <location>
        <begin position="450"/>
        <end position="475"/>
    </location>
</feature>
<feature type="transmembrane region" description="Helical" evidence="7">
    <location>
        <begin position="359"/>
        <end position="378"/>
    </location>
</feature>
<dbReference type="PROSITE" id="PS50850">
    <property type="entry name" value="MFS"/>
    <property type="match status" value="1"/>
</dbReference>
<dbReference type="InParanoid" id="A0A1Y2LN51"/>
<feature type="transmembrane region" description="Helical" evidence="7">
    <location>
        <begin position="513"/>
        <end position="535"/>
    </location>
</feature>
<keyword evidence="3 7" id="KW-0812">Transmembrane</keyword>
<keyword evidence="10" id="KW-1185">Reference proteome</keyword>
<feature type="transmembrane region" description="Helical" evidence="7">
    <location>
        <begin position="196"/>
        <end position="220"/>
    </location>
</feature>
<feature type="compositionally biased region" description="Acidic residues" evidence="6">
    <location>
        <begin position="316"/>
        <end position="335"/>
    </location>
</feature>
<evidence type="ECO:0000313" key="9">
    <source>
        <dbReference type="EMBL" id="OSS45170.1"/>
    </source>
</evidence>
<comment type="subcellular location">
    <subcellularLocation>
        <location evidence="1">Membrane</location>
        <topology evidence="1">Multi-pass membrane protein</topology>
    </subcellularLocation>
</comment>
<reference evidence="9 10" key="1">
    <citation type="journal article" date="2017" name="Genome Announc.">
        <title>Genome sequence of the saprophytic ascomycete Epicoccum nigrum ICMP 19927 strain isolated from New Zealand.</title>
        <authorList>
            <person name="Fokin M."/>
            <person name="Fleetwood D."/>
            <person name="Weir B.S."/>
            <person name="Villas-Boas S.G."/>
        </authorList>
    </citation>
    <scope>NUCLEOTIDE SEQUENCE [LARGE SCALE GENOMIC DNA]</scope>
    <source>
        <strain evidence="9 10">ICMP 19927</strain>
    </source>
</reference>
<keyword evidence="5 7" id="KW-0472">Membrane</keyword>
<dbReference type="PANTHER" id="PTHR43791">
    <property type="entry name" value="PERMEASE-RELATED"/>
    <property type="match status" value="1"/>
</dbReference>
<dbReference type="Proteomes" id="UP000193240">
    <property type="component" value="Unassembled WGS sequence"/>
</dbReference>